<dbReference type="PROSITE" id="PS50088">
    <property type="entry name" value="ANK_REPEAT"/>
    <property type="match status" value="2"/>
</dbReference>
<dbReference type="InterPro" id="IPR002110">
    <property type="entry name" value="Ankyrin_rpt"/>
</dbReference>
<keyword evidence="2" id="KW-0716">Sensory transduction</keyword>
<feature type="transmembrane region" description="Helical" evidence="9">
    <location>
        <begin position="12"/>
        <end position="35"/>
    </location>
</feature>
<feature type="repeat" description="ANK" evidence="8">
    <location>
        <begin position="303"/>
        <end position="324"/>
    </location>
</feature>
<keyword evidence="6" id="KW-0325">Glycoprotein</keyword>
<keyword evidence="1" id="KW-0813">Transport</keyword>
<evidence type="ECO:0000256" key="2">
    <source>
        <dbReference type="ARBA" id="ARBA00022606"/>
    </source>
</evidence>
<keyword evidence="9" id="KW-1133">Transmembrane helix</keyword>
<dbReference type="InterPro" id="IPR036770">
    <property type="entry name" value="Ankyrin_rpt-contain_sf"/>
</dbReference>
<dbReference type="Pfam" id="PF13637">
    <property type="entry name" value="Ank_4"/>
    <property type="match status" value="1"/>
</dbReference>
<evidence type="ECO:0000256" key="7">
    <source>
        <dbReference type="ARBA" id="ARBA00023303"/>
    </source>
</evidence>
<keyword evidence="9" id="KW-0812">Transmembrane</keyword>
<dbReference type="AlphaFoldDB" id="A0A0G4IU94"/>
<evidence type="ECO:0000256" key="9">
    <source>
        <dbReference type="SAM" id="Phobius"/>
    </source>
</evidence>
<proteinExistence type="predicted"/>
<keyword evidence="9" id="KW-0472">Membrane</keyword>
<evidence type="ECO:0000313" key="10">
    <source>
        <dbReference type="EMBL" id="CEO98807.1"/>
    </source>
</evidence>
<gene>
    <name evidence="10" type="ORF">PBRA_006921</name>
</gene>
<dbReference type="PANTHER" id="PTHR47143">
    <property type="entry name" value="TRANSIENT RECEPTOR POTENTIAL CATION CHANNEL PROTEIN PAINLESS"/>
    <property type="match status" value="1"/>
</dbReference>
<dbReference type="OrthoDB" id="20872at2759"/>
<protein>
    <submittedName>
        <fullName evidence="10">Uncharacterized protein</fullName>
    </submittedName>
</protein>
<evidence type="ECO:0000256" key="4">
    <source>
        <dbReference type="ARBA" id="ARBA00023043"/>
    </source>
</evidence>
<dbReference type="Pfam" id="PF12796">
    <property type="entry name" value="Ank_2"/>
    <property type="match status" value="1"/>
</dbReference>
<name>A0A0G4IU94_PLABS</name>
<keyword evidence="11" id="KW-1185">Reference proteome</keyword>
<evidence type="ECO:0000256" key="5">
    <source>
        <dbReference type="ARBA" id="ARBA00023065"/>
    </source>
</evidence>
<dbReference type="GO" id="GO:0034220">
    <property type="term" value="P:monoatomic ion transmembrane transport"/>
    <property type="evidence" value="ECO:0007669"/>
    <property type="project" value="UniProtKB-KW"/>
</dbReference>
<dbReference type="STRING" id="37360.A0A0G4IU94"/>
<dbReference type="SMART" id="SM00248">
    <property type="entry name" value="ANK"/>
    <property type="match status" value="5"/>
</dbReference>
<keyword evidence="4 8" id="KW-0040">ANK repeat</keyword>
<dbReference type="Gene3D" id="1.25.40.20">
    <property type="entry name" value="Ankyrin repeat-containing domain"/>
    <property type="match status" value="2"/>
</dbReference>
<keyword evidence="5" id="KW-0406">Ion transport</keyword>
<evidence type="ECO:0000256" key="1">
    <source>
        <dbReference type="ARBA" id="ARBA00022448"/>
    </source>
</evidence>
<accession>A0A0G4IU94</accession>
<evidence type="ECO:0000256" key="3">
    <source>
        <dbReference type="ARBA" id="ARBA00022737"/>
    </source>
</evidence>
<sequence length="385" mass="41201">MSIATGTRLGRQVTRTVILVAFLNGLAGAAITLVAKDAAGKHSVNAPAAVAHSGFLKNVVTDPDDCNDVVLLPFISDPELKTVAEFINRSVQAAQWSQDTLRTMAPGAQRRLLAAAYDLDMRPLAAAIMTTKRTWGAISVVRESLRDEVFRFAVENAPAVVGLKQDARTSEQTAIVDMLLGHLIVGSDDISALNNASWASNMNLLQYAARHGKQAIVELLASAPGINVNAVDVAGNTALHLAVFGGHLGVVEFLVVKTPGTNVNARNHMRQTPLHLATHTRNAHIVEVLLADPTIESNACDVDLQTPLHYAAREGHDDIVQMLLGVPDIDMNARDKAQRTPMAEAELWGQHPIVQLLMVSGDSVQDDYPGWTTAPPPSPASPPHL</sequence>
<dbReference type="GO" id="GO:0022857">
    <property type="term" value="F:transmembrane transporter activity"/>
    <property type="evidence" value="ECO:0007669"/>
    <property type="project" value="TreeGrafter"/>
</dbReference>
<evidence type="ECO:0000313" key="11">
    <source>
        <dbReference type="Proteomes" id="UP000039324"/>
    </source>
</evidence>
<keyword evidence="3" id="KW-0677">Repeat</keyword>
<dbReference type="EMBL" id="CDSF01000087">
    <property type="protein sequence ID" value="CEO98807.1"/>
    <property type="molecule type" value="Genomic_DNA"/>
</dbReference>
<feature type="repeat" description="ANK" evidence="8">
    <location>
        <begin position="234"/>
        <end position="266"/>
    </location>
</feature>
<dbReference type="InterPro" id="IPR052076">
    <property type="entry name" value="TRP_cation_channel"/>
</dbReference>
<keyword evidence="7" id="KW-0407">Ion channel</keyword>
<dbReference type="SUPFAM" id="SSF48403">
    <property type="entry name" value="Ankyrin repeat"/>
    <property type="match status" value="1"/>
</dbReference>
<reference evidence="10 11" key="1">
    <citation type="submission" date="2015-02" db="EMBL/GenBank/DDBJ databases">
        <authorList>
            <person name="Chooi Y.-H."/>
        </authorList>
    </citation>
    <scope>NUCLEOTIDE SEQUENCE [LARGE SCALE GENOMIC DNA]</scope>
    <source>
        <strain evidence="10">E3</strain>
    </source>
</reference>
<evidence type="ECO:0000256" key="8">
    <source>
        <dbReference type="PROSITE-ProRule" id="PRU00023"/>
    </source>
</evidence>
<dbReference type="PANTHER" id="PTHR47143:SF1">
    <property type="entry name" value="ION_TRANS DOMAIN-CONTAINING PROTEIN"/>
    <property type="match status" value="1"/>
</dbReference>
<dbReference type="Proteomes" id="UP000039324">
    <property type="component" value="Unassembled WGS sequence"/>
</dbReference>
<organism evidence="10 11">
    <name type="scientific">Plasmodiophora brassicae</name>
    <name type="common">Clubroot disease agent</name>
    <dbReference type="NCBI Taxonomy" id="37360"/>
    <lineage>
        <taxon>Eukaryota</taxon>
        <taxon>Sar</taxon>
        <taxon>Rhizaria</taxon>
        <taxon>Endomyxa</taxon>
        <taxon>Phytomyxea</taxon>
        <taxon>Plasmodiophorida</taxon>
        <taxon>Plasmodiophoridae</taxon>
        <taxon>Plasmodiophora</taxon>
    </lineage>
</organism>
<evidence type="ECO:0000256" key="6">
    <source>
        <dbReference type="ARBA" id="ARBA00023180"/>
    </source>
</evidence>
<dbReference type="GO" id="GO:1902495">
    <property type="term" value="C:transmembrane transporter complex"/>
    <property type="evidence" value="ECO:0007669"/>
    <property type="project" value="TreeGrafter"/>
</dbReference>
<dbReference type="PROSITE" id="PS50297">
    <property type="entry name" value="ANK_REP_REGION"/>
    <property type="match status" value="2"/>
</dbReference>